<dbReference type="OrthoDB" id="6314615at2"/>
<dbReference type="Proteomes" id="UP000093366">
    <property type="component" value="Unassembled WGS sequence"/>
</dbReference>
<sequence>MDITTLNKQNNLRRAIQMVNEKGLSISESAKSCHISQQRLYKAVRAHNATQAQQLAQLQIKRSNLFKQLSDLDAHIAELKCMVTK</sequence>
<organism evidence="1 2">
    <name type="scientific">Pseudoalteromonas luteoviolacea</name>
    <dbReference type="NCBI Taxonomy" id="43657"/>
    <lineage>
        <taxon>Bacteria</taxon>
        <taxon>Pseudomonadati</taxon>
        <taxon>Pseudomonadota</taxon>
        <taxon>Gammaproteobacteria</taxon>
        <taxon>Alteromonadales</taxon>
        <taxon>Pseudoalteromonadaceae</taxon>
        <taxon>Pseudoalteromonas</taxon>
    </lineage>
</organism>
<proteinExistence type="predicted"/>
<comment type="caution">
    <text evidence="1">The sequence shown here is derived from an EMBL/GenBank/DDBJ whole genome shotgun (WGS) entry which is preliminary data.</text>
</comment>
<evidence type="ECO:0000313" key="2">
    <source>
        <dbReference type="Proteomes" id="UP000093366"/>
    </source>
</evidence>
<dbReference type="RefSeq" id="WP_065793058.1">
    <property type="nucleotide sequence ID" value="NZ_MAUJ01000019.1"/>
</dbReference>
<gene>
    <name evidence="1" type="ORF">A7985_24715</name>
</gene>
<name>A0A1C0TJE1_9GAMM</name>
<reference evidence="2" key="1">
    <citation type="submission" date="2016-07" db="EMBL/GenBank/DDBJ databases">
        <authorList>
            <person name="Florea S."/>
            <person name="Webb J.S."/>
            <person name="Jaromczyk J."/>
            <person name="Schardl C.L."/>
        </authorList>
    </citation>
    <scope>NUCLEOTIDE SEQUENCE [LARGE SCALE GENOMIC DNA]</scope>
    <source>
        <strain evidence="2">IPB1</strain>
    </source>
</reference>
<dbReference type="AlphaFoldDB" id="A0A1C0TJE1"/>
<dbReference type="EMBL" id="MAUJ01000019">
    <property type="protein sequence ID" value="OCQ18223.1"/>
    <property type="molecule type" value="Genomic_DNA"/>
</dbReference>
<evidence type="ECO:0000313" key="1">
    <source>
        <dbReference type="EMBL" id="OCQ18223.1"/>
    </source>
</evidence>
<protein>
    <submittedName>
        <fullName evidence="1">Uncharacterized protein</fullName>
    </submittedName>
</protein>
<accession>A0A1C0TJE1</accession>